<evidence type="ECO:0000313" key="1">
    <source>
        <dbReference type="EMBL" id="GFS93958.1"/>
    </source>
</evidence>
<protein>
    <submittedName>
        <fullName evidence="1">Uncharacterized protein</fullName>
    </submittedName>
</protein>
<proteinExistence type="predicted"/>
<dbReference type="AlphaFoldDB" id="A0A8X6N4Q6"/>
<dbReference type="EMBL" id="BMAW01005405">
    <property type="protein sequence ID" value="GFS93958.1"/>
    <property type="molecule type" value="Genomic_DNA"/>
</dbReference>
<evidence type="ECO:0000313" key="2">
    <source>
        <dbReference type="Proteomes" id="UP000887013"/>
    </source>
</evidence>
<reference evidence="1" key="1">
    <citation type="submission" date="2020-08" db="EMBL/GenBank/DDBJ databases">
        <title>Multicomponent nature underlies the extraordinary mechanical properties of spider dragline silk.</title>
        <authorList>
            <person name="Kono N."/>
            <person name="Nakamura H."/>
            <person name="Mori M."/>
            <person name="Yoshida Y."/>
            <person name="Ohtoshi R."/>
            <person name="Malay A.D."/>
            <person name="Moran D.A.P."/>
            <person name="Tomita M."/>
            <person name="Numata K."/>
            <person name="Arakawa K."/>
        </authorList>
    </citation>
    <scope>NUCLEOTIDE SEQUENCE</scope>
</reference>
<accession>A0A8X6N4Q6</accession>
<dbReference type="Proteomes" id="UP000887013">
    <property type="component" value="Unassembled WGS sequence"/>
</dbReference>
<name>A0A8X6N4Q6_NEPPI</name>
<sequence>MFPSVDAASGPPQRSLHPKLLQLPLNSATETFTVVNGGVAVPIRNAQLIFDLRRLIVFQNQIFNDSSNFGKGDVYARSSRIREVELQEVCRLPGKASNADNEDGTF</sequence>
<keyword evidence="2" id="KW-1185">Reference proteome</keyword>
<organism evidence="1 2">
    <name type="scientific">Nephila pilipes</name>
    <name type="common">Giant wood spider</name>
    <name type="synonym">Nephila maculata</name>
    <dbReference type="NCBI Taxonomy" id="299642"/>
    <lineage>
        <taxon>Eukaryota</taxon>
        <taxon>Metazoa</taxon>
        <taxon>Ecdysozoa</taxon>
        <taxon>Arthropoda</taxon>
        <taxon>Chelicerata</taxon>
        <taxon>Arachnida</taxon>
        <taxon>Araneae</taxon>
        <taxon>Araneomorphae</taxon>
        <taxon>Entelegynae</taxon>
        <taxon>Araneoidea</taxon>
        <taxon>Nephilidae</taxon>
        <taxon>Nephila</taxon>
    </lineage>
</organism>
<comment type="caution">
    <text evidence="1">The sequence shown here is derived from an EMBL/GenBank/DDBJ whole genome shotgun (WGS) entry which is preliminary data.</text>
</comment>
<gene>
    <name evidence="1" type="ORF">NPIL_440461</name>
</gene>